<sequence length="448" mass="49862">MVVASYSAQSLRLPTWYSKHSRTEYGSIPLNNKCFAPIDRLRNGKPANICAHLHTSCNFQCGGARSPHGLFLHDLMDQAGIDTRYAKAARASFVKEITKFESSNGHDTDSIGHSLELARAALEIASEDDALFLYPSAPVPVDSFLYRLNGMAMEFANHYLPPHPQDADSVLSSLDNYLYGYKSFQRTKSDFKDDARDCYLNMVLMRRKGNPAILSTIYLALIRILNSWGVLDVEVDMTAPEGKISLVQPILRRSIRISSEEDDPVHILGPKDLLVEILRTLKHVYWPWKVMNGSAEGSDFMKAADAANHGISVSANGISENLFASSSTTMMTQFISKLQQGNWTSPNIGDMRRALAASERLLLLGERNELRDYGMLLYHCGLFEPALSYLTAYRDCKDGHVGPTAPHSSEESIALENVVLRLRLILTERTWNICRTDAILGGPVTDPC</sequence>
<dbReference type="Pfam" id="PF13369">
    <property type="entry name" value="Transglut_core2"/>
    <property type="match status" value="1"/>
</dbReference>
<dbReference type="InterPro" id="IPR032698">
    <property type="entry name" value="SirB1_N"/>
</dbReference>
<dbReference type="EMBL" id="CM035437">
    <property type="protein sequence ID" value="KAH7287270.1"/>
    <property type="molecule type" value="Genomic_DNA"/>
</dbReference>
<evidence type="ECO:0000313" key="2">
    <source>
        <dbReference type="EMBL" id="KAH7287270.1"/>
    </source>
</evidence>
<feature type="domain" description="Protein SirB1 N-terminal" evidence="1">
    <location>
        <begin position="147"/>
        <end position="223"/>
    </location>
</feature>
<gene>
    <name evidence="2" type="ORF">KP509_32G048100</name>
</gene>
<name>A0A8T2QUJ7_CERRI</name>
<keyword evidence="3" id="KW-1185">Reference proteome</keyword>
<dbReference type="PANTHER" id="PTHR31350">
    <property type="entry name" value="SI:DKEY-261L7.2"/>
    <property type="match status" value="1"/>
</dbReference>
<dbReference type="OMA" id="VWVPSPC"/>
<protein>
    <recommendedName>
        <fullName evidence="1">Protein SirB1 N-terminal domain-containing protein</fullName>
    </recommendedName>
</protein>
<reference evidence="2" key="1">
    <citation type="submission" date="2021-08" db="EMBL/GenBank/DDBJ databases">
        <title>WGS assembly of Ceratopteris richardii.</title>
        <authorList>
            <person name="Marchant D.B."/>
            <person name="Chen G."/>
            <person name="Jenkins J."/>
            <person name="Shu S."/>
            <person name="Leebens-Mack J."/>
            <person name="Grimwood J."/>
            <person name="Schmutz J."/>
            <person name="Soltis P."/>
            <person name="Soltis D."/>
            <person name="Chen Z.-H."/>
        </authorList>
    </citation>
    <scope>NUCLEOTIDE SEQUENCE</scope>
    <source>
        <strain evidence="2">Whitten #5841</strain>
        <tissue evidence="2">Leaf</tissue>
    </source>
</reference>
<evidence type="ECO:0000313" key="3">
    <source>
        <dbReference type="Proteomes" id="UP000825935"/>
    </source>
</evidence>
<dbReference type="OrthoDB" id="611769at2759"/>
<dbReference type="Proteomes" id="UP000825935">
    <property type="component" value="Chromosome 32"/>
</dbReference>
<comment type="caution">
    <text evidence="2">The sequence shown here is derived from an EMBL/GenBank/DDBJ whole genome shotgun (WGS) entry which is preliminary data.</text>
</comment>
<proteinExistence type="predicted"/>
<organism evidence="2 3">
    <name type="scientific">Ceratopteris richardii</name>
    <name type="common">Triangle waterfern</name>
    <dbReference type="NCBI Taxonomy" id="49495"/>
    <lineage>
        <taxon>Eukaryota</taxon>
        <taxon>Viridiplantae</taxon>
        <taxon>Streptophyta</taxon>
        <taxon>Embryophyta</taxon>
        <taxon>Tracheophyta</taxon>
        <taxon>Polypodiopsida</taxon>
        <taxon>Polypodiidae</taxon>
        <taxon>Polypodiales</taxon>
        <taxon>Pteridineae</taxon>
        <taxon>Pteridaceae</taxon>
        <taxon>Parkerioideae</taxon>
        <taxon>Ceratopteris</taxon>
    </lineage>
</organism>
<dbReference type="AlphaFoldDB" id="A0A8T2QUJ7"/>
<accession>A0A8T2QUJ7</accession>
<dbReference type="PANTHER" id="PTHR31350:SF29">
    <property type="entry name" value="PROTEIN SIRB1 N-TERMINAL DOMAIN-CONTAINING PROTEIN"/>
    <property type="match status" value="1"/>
</dbReference>
<evidence type="ECO:0000259" key="1">
    <source>
        <dbReference type="Pfam" id="PF13369"/>
    </source>
</evidence>